<dbReference type="HOGENOM" id="CLU_1119579_0_0_0"/>
<sequence precursor="true">MLELVRFAFAFAVTFAAAFGQINTTGIHGIVRGPSGAVVPHAAIKVCDLGTGTEQSTVSSSEGTFAFANLQRAKYRLTATASGFQTAVYDNVAVDSGPITNVNVEMKLGATPNEVGATITTNLIQNLPYNGGEALSFALLMAGNGSANDSTGRNSTFNGLPNASMNITVDGMNNNSQRTSIPEWRLWWSMAKRPAKNCWNARKGSRALDGLLGDHDRSPFHHDDEPPLVRITNRFLTLRARLGTEPRP</sequence>
<gene>
    <name evidence="1" type="ordered locus">Acid_3045</name>
</gene>
<evidence type="ECO:0008006" key="2">
    <source>
        <dbReference type="Google" id="ProtNLM"/>
    </source>
</evidence>
<evidence type="ECO:0000313" key="1">
    <source>
        <dbReference type="EMBL" id="ABJ84024.1"/>
    </source>
</evidence>
<dbReference type="Pfam" id="PF13620">
    <property type="entry name" value="CarboxypepD_reg"/>
    <property type="match status" value="1"/>
</dbReference>
<accession>Q022S6</accession>
<dbReference type="eggNOG" id="COG4771">
    <property type="taxonomic scope" value="Bacteria"/>
</dbReference>
<dbReference type="SUPFAM" id="SSF49452">
    <property type="entry name" value="Starch-binding domain-like"/>
    <property type="match status" value="1"/>
</dbReference>
<dbReference type="OrthoDB" id="905812at2"/>
<dbReference type="InParanoid" id="Q022S6"/>
<dbReference type="GO" id="GO:0030246">
    <property type="term" value="F:carbohydrate binding"/>
    <property type="evidence" value="ECO:0007669"/>
    <property type="project" value="InterPro"/>
</dbReference>
<dbReference type="InterPro" id="IPR013784">
    <property type="entry name" value="Carb-bd-like_fold"/>
</dbReference>
<name>Q022S6_SOLUE</name>
<proteinExistence type="predicted"/>
<dbReference type="EMBL" id="CP000473">
    <property type="protein sequence ID" value="ABJ84024.1"/>
    <property type="molecule type" value="Genomic_DNA"/>
</dbReference>
<dbReference type="AlphaFoldDB" id="Q022S6"/>
<protein>
    <recommendedName>
        <fullName evidence="2">Carboxypeptidase regulatory-like domain-containing protein</fullName>
    </recommendedName>
</protein>
<dbReference type="KEGG" id="sus:Acid_3045"/>
<organism evidence="1">
    <name type="scientific">Solibacter usitatus (strain Ellin6076)</name>
    <dbReference type="NCBI Taxonomy" id="234267"/>
    <lineage>
        <taxon>Bacteria</taxon>
        <taxon>Pseudomonadati</taxon>
        <taxon>Acidobacteriota</taxon>
        <taxon>Terriglobia</taxon>
        <taxon>Bryobacterales</taxon>
        <taxon>Solibacteraceae</taxon>
        <taxon>Candidatus Solibacter</taxon>
    </lineage>
</organism>
<dbReference type="Gene3D" id="2.60.40.1120">
    <property type="entry name" value="Carboxypeptidase-like, regulatory domain"/>
    <property type="match status" value="1"/>
</dbReference>
<reference evidence="1" key="1">
    <citation type="submission" date="2006-10" db="EMBL/GenBank/DDBJ databases">
        <title>Complete sequence of Solibacter usitatus Ellin6076.</title>
        <authorList>
            <consortium name="US DOE Joint Genome Institute"/>
            <person name="Copeland A."/>
            <person name="Lucas S."/>
            <person name="Lapidus A."/>
            <person name="Barry K."/>
            <person name="Detter J.C."/>
            <person name="Glavina del Rio T."/>
            <person name="Hammon N."/>
            <person name="Israni S."/>
            <person name="Dalin E."/>
            <person name="Tice H."/>
            <person name="Pitluck S."/>
            <person name="Thompson L.S."/>
            <person name="Brettin T."/>
            <person name="Bruce D."/>
            <person name="Han C."/>
            <person name="Tapia R."/>
            <person name="Gilna P."/>
            <person name="Schmutz J."/>
            <person name="Larimer F."/>
            <person name="Land M."/>
            <person name="Hauser L."/>
            <person name="Kyrpides N."/>
            <person name="Mikhailova N."/>
            <person name="Janssen P.H."/>
            <person name="Kuske C.R."/>
            <person name="Richardson P."/>
        </authorList>
    </citation>
    <scope>NUCLEOTIDE SEQUENCE</scope>
    <source>
        <strain evidence="1">Ellin6076</strain>
    </source>
</reference>